<feature type="binding site" evidence="7">
    <location>
        <position position="85"/>
    </location>
    <ligand>
        <name>ATP</name>
        <dbReference type="ChEBI" id="CHEBI:30616"/>
    </ligand>
</feature>
<dbReference type="Pfam" id="PF00069">
    <property type="entry name" value="Pkinase"/>
    <property type="match status" value="1"/>
</dbReference>
<dbReference type="Gene3D" id="3.30.200.20">
    <property type="entry name" value="Phosphorylase Kinase, domain 1"/>
    <property type="match status" value="1"/>
</dbReference>
<name>A0A8J3ZG99_9ACTN</name>
<evidence type="ECO:0000313" key="10">
    <source>
        <dbReference type="EMBL" id="GIJ63574.1"/>
    </source>
</evidence>
<evidence type="ECO:0000313" key="11">
    <source>
        <dbReference type="Proteomes" id="UP000612585"/>
    </source>
</evidence>
<keyword evidence="4 7" id="KW-0547">Nucleotide-binding</keyword>
<dbReference type="Gene3D" id="1.10.510.10">
    <property type="entry name" value="Transferase(Phosphotransferase) domain 1"/>
    <property type="match status" value="1"/>
</dbReference>
<dbReference type="SUPFAM" id="SSF56112">
    <property type="entry name" value="Protein kinase-like (PK-like)"/>
    <property type="match status" value="1"/>
</dbReference>
<dbReference type="SMART" id="SM00220">
    <property type="entry name" value="S_TKc"/>
    <property type="match status" value="1"/>
</dbReference>
<dbReference type="PROSITE" id="PS00108">
    <property type="entry name" value="PROTEIN_KINASE_ST"/>
    <property type="match status" value="1"/>
</dbReference>
<evidence type="ECO:0000256" key="2">
    <source>
        <dbReference type="ARBA" id="ARBA00022527"/>
    </source>
</evidence>
<evidence type="ECO:0000256" key="6">
    <source>
        <dbReference type="ARBA" id="ARBA00022840"/>
    </source>
</evidence>
<sequence length="557" mass="59619">MALDVEGHARWFGAGGRSDWSPIRVTVWLRMKGVPFRDAFGVKFMADPGDLIVNRYRLLGVIGSGSMGRVWLARDEILQRDVALKEIVAPYWMPDAEQAKLRGHAVREARIAARLSHRHVVTVFDVLHDLGRPWIVMEYVPSRSLDAVLDESGPMAPDAAAELGLSLLSALVAAHRAGVLHRDVKPQNVLIGTDGRVVLTDFGVAVFKDAVTSTRTDMVIGTPQYVAPERARHGVSTAAADLWSLGATLYAAVEGRPPYSRDTAMDILAAVADDDPDPMLLAGPLRPAIAGLLQRDPAKRANATDAARMLRAAGVAFRIMSPTAEPVVGPAPTVAEPVQRPRLAALGRTRNRIVVAALGAALVATVGVSAFAGSRPSTEATFKPGGATASEAASCPVASSGPSDDVVPGPTALPTGWRWYTDPTGFQVGVPIGWIRGTEGGVGGAVCFRDPDGGRSLRIAPAAPTADPVGYWRNEEQQMADRNGYRGIGIEPVIYQRGGADWTFTWTSGDGHREQTLRRLFIASTGAGFTFAWTTRDYEWALNEPNLRTVAVSFTAR</sequence>
<dbReference type="InterPro" id="IPR017441">
    <property type="entry name" value="Protein_kinase_ATP_BS"/>
</dbReference>
<reference evidence="10" key="1">
    <citation type="submission" date="2021-01" db="EMBL/GenBank/DDBJ databases">
        <title>Whole genome shotgun sequence of Virgisporangium aurantiacum NBRC 16421.</title>
        <authorList>
            <person name="Komaki H."/>
            <person name="Tamura T."/>
        </authorList>
    </citation>
    <scope>NUCLEOTIDE SEQUENCE</scope>
    <source>
        <strain evidence="10">NBRC 16421</strain>
    </source>
</reference>
<evidence type="ECO:0000256" key="5">
    <source>
        <dbReference type="ARBA" id="ARBA00022777"/>
    </source>
</evidence>
<keyword evidence="6 7" id="KW-0067">ATP-binding</keyword>
<dbReference type="Proteomes" id="UP000612585">
    <property type="component" value="Unassembled WGS sequence"/>
</dbReference>
<dbReference type="GO" id="GO:0005524">
    <property type="term" value="F:ATP binding"/>
    <property type="evidence" value="ECO:0007669"/>
    <property type="project" value="UniProtKB-UniRule"/>
</dbReference>
<keyword evidence="3" id="KW-0808">Transferase</keyword>
<gene>
    <name evidence="10" type="ORF">Vau01_110900</name>
</gene>
<accession>A0A8J3ZG99</accession>
<evidence type="ECO:0000259" key="9">
    <source>
        <dbReference type="PROSITE" id="PS50011"/>
    </source>
</evidence>
<dbReference type="EC" id="2.7.11.1" evidence="1"/>
<dbReference type="EMBL" id="BOPG01000098">
    <property type="protein sequence ID" value="GIJ63574.1"/>
    <property type="molecule type" value="Genomic_DNA"/>
</dbReference>
<dbReference type="AlphaFoldDB" id="A0A8J3ZG99"/>
<dbReference type="InterPro" id="IPR008271">
    <property type="entry name" value="Ser/Thr_kinase_AS"/>
</dbReference>
<dbReference type="GO" id="GO:0004674">
    <property type="term" value="F:protein serine/threonine kinase activity"/>
    <property type="evidence" value="ECO:0007669"/>
    <property type="project" value="UniProtKB-KW"/>
</dbReference>
<evidence type="ECO:0000256" key="1">
    <source>
        <dbReference type="ARBA" id="ARBA00012513"/>
    </source>
</evidence>
<feature type="domain" description="Protein kinase" evidence="9">
    <location>
        <begin position="56"/>
        <end position="318"/>
    </location>
</feature>
<keyword evidence="11" id="KW-1185">Reference proteome</keyword>
<evidence type="ECO:0000256" key="3">
    <source>
        <dbReference type="ARBA" id="ARBA00022679"/>
    </source>
</evidence>
<keyword evidence="2" id="KW-0723">Serine/threonine-protein kinase</keyword>
<evidence type="ECO:0000256" key="8">
    <source>
        <dbReference type="SAM" id="MobiDB-lite"/>
    </source>
</evidence>
<organism evidence="10 11">
    <name type="scientific">Virgisporangium aurantiacum</name>
    <dbReference type="NCBI Taxonomy" id="175570"/>
    <lineage>
        <taxon>Bacteria</taxon>
        <taxon>Bacillati</taxon>
        <taxon>Actinomycetota</taxon>
        <taxon>Actinomycetes</taxon>
        <taxon>Micromonosporales</taxon>
        <taxon>Micromonosporaceae</taxon>
        <taxon>Virgisporangium</taxon>
    </lineage>
</organism>
<proteinExistence type="predicted"/>
<dbReference type="PANTHER" id="PTHR43289:SF6">
    <property type="entry name" value="SERINE_THREONINE-PROTEIN KINASE NEKL-3"/>
    <property type="match status" value="1"/>
</dbReference>
<dbReference type="CDD" id="cd14014">
    <property type="entry name" value="STKc_PknB_like"/>
    <property type="match status" value="1"/>
</dbReference>
<comment type="caution">
    <text evidence="10">The sequence shown here is derived from an EMBL/GenBank/DDBJ whole genome shotgun (WGS) entry which is preliminary data.</text>
</comment>
<dbReference type="InterPro" id="IPR000719">
    <property type="entry name" value="Prot_kinase_dom"/>
</dbReference>
<dbReference type="InterPro" id="IPR011009">
    <property type="entry name" value="Kinase-like_dom_sf"/>
</dbReference>
<evidence type="ECO:0000256" key="4">
    <source>
        <dbReference type="ARBA" id="ARBA00022741"/>
    </source>
</evidence>
<protein>
    <recommendedName>
        <fullName evidence="1">non-specific serine/threonine protein kinase</fullName>
        <ecNumber evidence="1">2.7.11.1</ecNumber>
    </recommendedName>
</protein>
<keyword evidence="5" id="KW-0418">Kinase</keyword>
<dbReference type="PANTHER" id="PTHR43289">
    <property type="entry name" value="MITOGEN-ACTIVATED PROTEIN KINASE KINASE KINASE 20-RELATED"/>
    <property type="match status" value="1"/>
</dbReference>
<feature type="region of interest" description="Disordered" evidence="8">
    <location>
        <begin position="374"/>
        <end position="408"/>
    </location>
</feature>
<dbReference type="PROSITE" id="PS50011">
    <property type="entry name" value="PROTEIN_KINASE_DOM"/>
    <property type="match status" value="1"/>
</dbReference>
<evidence type="ECO:0000256" key="7">
    <source>
        <dbReference type="PROSITE-ProRule" id="PRU10141"/>
    </source>
</evidence>
<dbReference type="PROSITE" id="PS00107">
    <property type="entry name" value="PROTEIN_KINASE_ATP"/>
    <property type="match status" value="1"/>
</dbReference>